<dbReference type="InterPro" id="IPR012545">
    <property type="entry name" value="DUF1697"/>
</dbReference>
<dbReference type="RefSeq" id="WP_149325126.1">
    <property type="nucleotide sequence ID" value="NZ_CP043504.1"/>
</dbReference>
<gene>
    <name evidence="1" type="ORF">FLP23_06620</name>
</gene>
<dbReference type="KEGG" id="lyk:FLP23_06620"/>
<accession>A0A5C1Y7D5</accession>
<evidence type="ECO:0000313" key="2">
    <source>
        <dbReference type="Proteomes" id="UP000322159"/>
    </source>
</evidence>
<dbReference type="PANTHER" id="PTHR36439:SF1">
    <property type="entry name" value="DUF1697 DOMAIN-CONTAINING PROTEIN"/>
    <property type="match status" value="1"/>
</dbReference>
<dbReference type="Gene3D" id="3.30.70.1280">
    <property type="entry name" value="SP0830-like domains"/>
    <property type="match status" value="1"/>
</dbReference>
<dbReference type="Pfam" id="PF08002">
    <property type="entry name" value="DUF1697"/>
    <property type="match status" value="1"/>
</dbReference>
<dbReference type="SUPFAM" id="SSF160379">
    <property type="entry name" value="SP0830-like"/>
    <property type="match status" value="1"/>
</dbReference>
<dbReference type="OrthoDB" id="9806494at2"/>
<name>A0A5C1Y7D5_9MICO</name>
<dbReference type="Proteomes" id="UP000322159">
    <property type="component" value="Chromosome"/>
</dbReference>
<dbReference type="AlphaFoldDB" id="A0A5C1Y7D5"/>
<reference evidence="1 2" key="1">
    <citation type="submission" date="2019-09" db="EMBL/GenBank/DDBJ databases">
        <title>Genome sequencing of strain KACC 19322.</title>
        <authorList>
            <person name="Heo J."/>
            <person name="Kim S.-J."/>
            <person name="Kim J.-S."/>
            <person name="Hong S.-B."/>
            <person name="Kwon S.-W."/>
        </authorList>
    </citation>
    <scope>NUCLEOTIDE SEQUENCE [LARGE SCALE GENOMIC DNA]</scope>
    <source>
        <strain evidence="1 2">KACC 19322</strain>
    </source>
</reference>
<dbReference type="Gene3D" id="3.30.70.1260">
    <property type="entry name" value="bacterial protein sp0830 like"/>
    <property type="match status" value="1"/>
</dbReference>
<evidence type="ECO:0000313" key="1">
    <source>
        <dbReference type="EMBL" id="QEO09706.1"/>
    </source>
</evidence>
<dbReference type="PIRSF" id="PIRSF008502">
    <property type="entry name" value="UCP008502"/>
    <property type="match status" value="1"/>
</dbReference>
<dbReference type="EMBL" id="CP043504">
    <property type="protein sequence ID" value="QEO09706.1"/>
    <property type="molecule type" value="Genomic_DNA"/>
</dbReference>
<keyword evidence="2" id="KW-1185">Reference proteome</keyword>
<protein>
    <submittedName>
        <fullName evidence="1">DUF1697 domain-containing protein</fullName>
    </submittedName>
</protein>
<proteinExistence type="predicted"/>
<dbReference type="PANTHER" id="PTHR36439">
    <property type="entry name" value="BLL4334 PROTEIN"/>
    <property type="match status" value="1"/>
</dbReference>
<organism evidence="1 2">
    <name type="scientific">Protaetiibacter larvae</name>
    <dbReference type="NCBI Taxonomy" id="2592654"/>
    <lineage>
        <taxon>Bacteria</taxon>
        <taxon>Bacillati</taxon>
        <taxon>Actinomycetota</taxon>
        <taxon>Actinomycetes</taxon>
        <taxon>Micrococcales</taxon>
        <taxon>Microbacteriaceae</taxon>
        <taxon>Protaetiibacter</taxon>
    </lineage>
</organism>
<sequence>MTRYVVLLRGVNVGGVTVRMAELRELLESRGFAGVTTVLASGNALVTSDATGAEVKADIEAALRERFGYDAWVQVLTVDALRAIVEAYPFARARDGWHDYVMFVLDAGVATALLACELDPAHEQAAAGDGVVYWTVPKGDTLDSVLGKATGKAAYKPHLTVRNVNTLEKLLA</sequence>